<dbReference type="Pfam" id="PF01822">
    <property type="entry name" value="WSC"/>
    <property type="match status" value="1"/>
</dbReference>
<organism evidence="4">
    <name type="scientific">Culicoides sonorensis</name>
    <name type="common">Biting midge</name>
    <dbReference type="NCBI Taxonomy" id="179676"/>
    <lineage>
        <taxon>Eukaryota</taxon>
        <taxon>Metazoa</taxon>
        <taxon>Ecdysozoa</taxon>
        <taxon>Arthropoda</taxon>
        <taxon>Hexapoda</taxon>
        <taxon>Insecta</taxon>
        <taxon>Pterygota</taxon>
        <taxon>Neoptera</taxon>
        <taxon>Endopterygota</taxon>
        <taxon>Diptera</taxon>
        <taxon>Nematocera</taxon>
        <taxon>Chironomoidea</taxon>
        <taxon>Ceratopogonidae</taxon>
        <taxon>Ceratopogoninae</taxon>
        <taxon>Culicoides</taxon>
        <taxon>Monoculicoides</taxon>
    </lineage>
</organism>
<protein>
    <submittedName>
        <fullName evidence="4">CSON013551 protein</fullName>
    </submittedName>
</protein>
<dbReference type="VEuPathDB" id="VectorBase:CSON013551"/>
<feature type="chain" id="PRO_5033342796" evidence="2">
    <location>
        <begin position="21"/>
        <end position="222"/>
    </location>
</feature>
<reference evidence="4" key="1">
    <citation type="submission" date="2018-04" db="EMBL/GenBank/DDBJ databases">
        <authorList>
            <person name="Go L.Y."/>
            <person name="Mitchell J.A."/>
        </authorList>
    </citation>
    <scope>NUCLEOTIDE SEQUENCE</scope>
    <source>
        <tissue evidence="4">Whole organism</tissue>
    </source>
</reference>
<dbReference type="InterPro" id="IPR002889">
    <property type="entry name" value="WSC_carb-bd"/>
</dbReference>
<evidence type="ECO:0000313" key="5">
    <source>
        <dbReference type="EMBL" id="SSX26545.1"/>
    </source>
</evidence>
<accession>A0A336KPV7</accession>
<keyword evidence="1" id="KW-0175">Coiled coil</keyword>
<feature type="signal peptide" evidence="2">
    <location>
        <begin position="1"/>
        <end position="20"/>
    </location>
</feature>
<dbReference type="PROSITE" id="PS51212">
    <property type="entry name" value="WSC"/>
    <property type="match status" value="1"/>
</dbReference>
<evidence type="ECO:0000313" key="4">
    <source>
        <dbReference type="EMBL" id="SSX06191.1"/>
    </source>
</evidence>
<sequence>MSQKLLKLLLISVILVTVNSSCNNAIASLQWKVTHLETNVDQNVQKLMKKLNDLEQTLLQQLQSTSFVGDNRNFTQLIKRKRRVPGRLVGCFGGRERNEMLRGHINMLKTNSVDKCVEICQNNLFVYAAISRQYCSCGNAYPKIHYHMFNKYDESRCTYPCDGNSSQICGGEWPLKSVYETGIEQYYFDNDGKEFIFELSPASENVYFDVDVLCDYCYDDDD</sequence>
<feature type="coiled-coil region" evidence="1">
    <location>
        <begin position="37"/>
        <end position="64"/>
    </location>
</feature>
<feature type="domain" description="WSC" evidence="3">
    <location>
        <begin position="85"/>
        <end position="182"/>
    </location>
</feature>
<name>A0A336KPV7_CULSO</name>
<evidence type="ECO:0000256" key="2">
    <source>
        <dbReference type="SAM" id="SignalP"/>
    </source>
</evidence>
<evidence type="ECO:0000256" key="1">
    <source>
        <dbReference type="SAM" id="Coils"/>
    </source>
</evidence>
<dbReference type="EMBL" id="UFQT01000684">
    <property type="protein sequence ID" value="SSX26545.1"/>
    <property type="molecule type" value="Genomic_DNA"/>
</dbReference>
<proteinExistence type="predicted"/>
<reference evidence="5" key="2">
    <citation type="submission" date="2018-07" db="EMBL/GenBank/DDBJ databases">
        <authorList>
            <person name="Quirk P.G."/>
            <person name="Krulwich T.A."/>
        </authorList>
    </citation>
    <scope>NUCLEOTIDE SEQUENCE</scope>
</reference>
<gene>
    <name evidence="4" type="primary">CSON013551</name>
</gene>
<keyword evidence="2" id="KW-0732">Signal</keyword>
<dbReference type="AlphaFoldDB" id="A0A336KPV7"/>
<evidence type="ECO:0000259" key="3">
    <source>
        <dbReference type="PROSITE" id="PS51212"/>
    </source>
</evidence>
<dbReference type="EMBL" id="UFQS01000684">
    <property type="protein sequence ID" value="SSX06191.1"/>
    <property type="molecule type" value="Genomic_DNA"/>
</dbReference>